<dbReference type="InterPro" id="IPR022278">
    <property type="entry name" value="Pser_aminoTfrase"/>
</dbReference>
<dbReference type="GO" id="GO:0006564">
    <property type="term" value="P:L-serine biosynthetic process"/>
    <property type="evidence" value="ECO:0007669"/>
    <property type="project" value="InterPro"/>
</dbReference>
<evidence type="ECO:0000256" key="3">
    <source>
        <dbReference type="ARBA" id="ARBA00022898"/>
    </source>
</evidence>
<evidence type="ECO:0000313" key="6">
    <source>
        <dbReference type="Proteomes" id="UP000238479"/>
    </source>
</evidence>
<comment type="cofactor">
    <cofactor evidence="1">
        <name>pyridoxal 5'-phosphate</name>
        <dbReference type="ChEBI" id="CHEBI:597326"/>
    </cofactor>
</comment>
<comment type="pathway">
    <text evidence="4">Amino-acid biosynthesis.</text>
</comment>
<keyword evidence="6" id="KW-1185">Reference proteome</keyword>
<name>A0A2P6RLC4_ROSCH</name>
<dbReference type="PANTHER" id="PTHR43247:SF1">
    <property type="entry name" value="PHOSPHOSERINE AMINOTRANSFERASE"/>
    <property type="match status" value="1"/>
</dbReference>
<dbReference type="InterPro" id="IPR015421">
    <property type="entry name" value="PyrdxlP-dep_Trfase_major"/>
</dbReference>
<gene>
    <name evidence="5" type="ORF">RchiOBHm_Chr2g0097551</name>
</gene>
<dbReference type="GO" id="GO:0004648">
    <property type="term" value="F:O-phospho-L-serine:2-oxoglutarate aminotransferase activity"/>
    <property type="evidence" value="ECO:0007669"/>
    <property type="project" value="UniProtKB-EC"/>
</dbReference>
<dbReference type="EMBL" id="PDCK01000040">
    <property type="protein sequence ID" value="PRQ47242.1"/>
    <property type="molecule type" value="Genomic_DNA"/>
</dbReference>
<dbReference type="GO" id="GO:0030170">
    <property type="term" value="F:pyridoxal phosphate binding"/>
    <property type="evidence" value="ECO:0007669"/>
    <property type="project" value="TreeGrafter"/>
</dbReference>
<dbReference type="STRING" id="74649.A0A2P6RLC4"/>
<dbReference type="Gene3D" id="3.40.640.10">
    <property type="entry name" value="Type I PLP-dependent aspartate aminotransferase-like (Major domain)"/>
    <property type="match status" value="1"/>
</dbReference>
<sequence length="162" mass="18314">MIKWITCYRVVGDKAFKEAQKYSKPKVIWSGKSEKYTKIPAFDALEQTPDAKYLHICANETIHGVEFKTYPTPKNGLLIADMSSNFCSKPVTFLNSGSSTPGHRRMWGHLGDHCDHQEGSDWKCSGSPPVMLDYKIHDDNNSLYNTPPCYGIYMCGLVLRIC</sequence>
<keyword evidence="5" id="KW-0032">Aminotransferase</keyword>
<evidence type="ECO:0000313" key="5">
    <source>
        <dbReference type="EMBL" id="PRQ47242.1"/>
    </source>
</evidence>
<evidence type="ECO:0000256" key="4">
    <source>
        <dbReference type="ARBA" id="ARBA00029440"/>
    </source>
</evidence>
<dbReference type="EC" id="2.6.1.52" evidence="5"/>
<dbReference type="Gramene" id="PRQ47242">
    <property type="protein sequence ID" value="PRQ47242"/>
    <property type="gene ID" value="RchiOBHm_Chr2g0097551"/>
</dbReference>
<evidence type="ECO:0000256" key="1">
    <source>
        <dbReference type="ARBA" id="ARBA00001933"/>
    </source>
</evidence>
<keyword evidence="3" id="KW-0663">Pyridoxal phosphate</keyword>
<comment type="caution">
    <text evidence="5">The sequence shown here is derived from an EMBL/GenBank/DDBJ whole genome shotgun (WGS) entry which is preliminary data.</text>
</comment>
<keyword evidence="2 5" id="KW-0808">Transferase</keyword>
<protein>
    <submittedName>
        <fullName evidence="5">Putative phosphoserine transaminase</fullName>
        <ecNumber evidence="5">2.6.1.52</ecNumber>
    </submittedName>
</protein>
<dbReference type="SUPFAM" id="SSF53383">
    <property type="entry name" value="PLP-dependent transferases"/>
    <property type="match status" value="1"/>
</dbReference>
<proteinExistence type="predicted"/>
<accession>A0A2P6RLC4</accession>
<dbReference type="AlphaFoldDB" id="A0A2P6RLC4"/>
<dbReference type="Proteomes" id="UP000238479">
    <property type="component" value="Chromosome 2"/>
</dbReference>
<dbReference type="PANTHER" id="PTHR43247">
    <property type="entry name" value="PHOSPHOSERINE AMINOTRANSFERASE"/>
    <property type="match status" value="1"/>
</dbReference>
<dbReference type="GO" id="GO:0009570">
    <property type="term" value="C:chloroplast stroma"/>
    <property type="evidence" value="ECO:0007669"/>
    <property type="project" value="TreeGrafter"/>
</dbReference>
<dbReference type="InterPro" id="IPR015424">
    <property type="entry name" value="PyrdxlP-dep_Trfase"/>
</dbReference>
<reference evidence="5 6" key="1">
    <citation type="journal article" date="2018" name="Nat. Genet.">
        <title>The Rosa genome provides new insights in the design of modern roses.</title>
        <authorList>
            <person name="Bendahmane M."/>
        </authorList>
    </citation>
    <scope>NUCLEOTIDE SEQUENCE [LARGE SCALE GENOMIC DNA]</scope>
    <source>
        <strain evidence="6">cv. Old Blush</strain>
    </source>
</reference>
<organism evidence="5 6">
    <name type="scientific">Rosa chinensis</name>
    <name type="common">China rose</name>
    <dbReference type="NCBI Taxonomy" id="74649"/>
    <lineage>
        <taxon>Eukaryota</taxon>
        <taxon>Viridiplantae</taxon>
        <taxon>Streptophyta</taxon>
        <taxon>Embryophyta</taxon>
        <taxon>Tracheophyta</taxon>
        <taxon>Spermatophyta</taxon>
        <taxon>Magnoliopsida</taxon>
        <taxon>eudicotyledons</taxon>
        <taxon>Gunneridae</taxon>
        <taxon>Pentapetalae</taxon>
        <taxon>rosids</taxon>
        <taxon>fabids</taxon>
        <taxon>Rosales</taxon>
        <taxon>Rosaceae</taxon>
        <taxon>Rosoideae</taxon>
        <taxon>Rosoideae incertae sedis</taxon>
        <taxon>Rosa</taxon>
    </lineage>
</organism>
<evidence type="ECO:0000256" key="2">
    <source>
        <dbReference type="ARBA" id="ARBA00022679"/>
    </source>
</evidence>